<dbReference type="Proteomes" id="UP000050700">
    <property type="component" value="Unassembled WGS sequence"/>
</dbReference>
<sequence>MLISISIYCNSLKIPPHHTCLITTKTCLHSQKHLKNQPHFSILAHLLVKKQSIKHYSQKFISLEINNIITL</sequence>
<comment type="caution">
    <text evidence="1">The sequence shown here is derived from an EMBL/GenBank/DDBJ whole genome shotgun (WGS) entry which is preliminary data.</text>
</comment>
<gene>
    <name evidence="1" type="ORF">NTHI1209_01007</name>
</gene>
<reference evidence="1 2" key="1">
    <citation type="submission" date="2014-05" db="EMBL/GenBank/DDBJ databases">
        <title>Methylome analysis of the phasevarions of Haemophilus influenzae.</title>
        <authorList>
            <person name="Atack J.M."/>
            <person name="Fox K.L."/>
            <person name="Power P.M."/>
            <person name="Clark T."/>
            <person name="Jurcisek J."/>
            <person name="Korlach J."/>
            <person name="Bakaletz L.O."/>
            <person name="Jennings M.P."/>
        </authorList>
    </citation>
    <scope>NUCLEOTIDE SEQUENCE [LARGE SCALE GENOMIC DNA]</scope>
    <source>
        <strain evidence="1 2">1209</strain>
    </source>
</reference>
<protein>
    <submittedName>
        <fullName evidence="1">Uncharacterized protein</fullName>
    </submittedName>
</protein>
<dbReference type="PATRIC" id="fig|727.582.peg.924"/>
<evidence type="ECO:0000313" key="1">
    <source>
        <dbReference type="EMBL" id="KIS35401.1"/>
    </source>
</evidence>
<dbReference type="AlphaFoldDB" id="A0A158SX07"/>
<evidence type="ECO:0000313" key="2">
    <source>
        <dbReference type="Proteomes" id="UP000050700"/>
    </source>
</evidence>
<accession>A0A158SX07</accession>
<proteinExistence type="predicted"/>
<organism evidence="1 2">
    <name type="scientific">Haemophilus influenzae</name>
    <dbReference type="NCBI Taxonomy" id="727"/>
    <lineage>
        <taxon>Bacteria</taxon>
        <taxon>Pseudomonadati</taxon>
        <taxon>Pseudomonadota</taxon>
        <taxon>Gammaproteobacteria</taxon>
        <taxon>Pasteurellales</taxon>
        <taxon>Pasteurellaceae</taxon>
        <taxon>Haemophilus</taxon>
    </lineage>
</organism>
<name>A0A158SX07_HAEIF</name>
<dbReference type="EMBL" id="JMQP01000002">
    <property type="protein sequence ID" value="KIS35401.1"/>
    <property type="molecule type" value="Genomic_DNA"/>
</dbReference>